<name>A0A9N9NXT6_9GLOM</name>
<dbReference type="GO" id="GO:0046983">
    <property type="term" value="F:protein dimerization activity"/>
    <property type="evidence" value="ECO:0007669"/>
    <property type="project" value="InterPro"/>
</dbReference>
<comment type="caution">
    <text evidence="7">The sequence shown here is derived from an EMBL/GenBank/DDBJ whole genome shotgun (WGS) entry which is preliminary data.</text>
</comment>
<keyword evidence="5" id="KW-0539">Nucleus</keyword>
<dbReference type="Pfam" id="PF05699">
    <property type="entry name" value="Dimer_Tnp_hAT"/>
    <property type="match status" value="1"/>
</dbReference>
<proteinExistence type="predicted"/>
<comment type="subcellular location">
    <subcellularLocation>
        <location evidence="1">Nucleus</location>
    </subcellularLocation>
</comment>
<keyword evidence="3" id="KW-0863">Zinc-finger</keyword>
<gene>
    <name evidence="7" type="ORF">CPELLU_LOCUS16006</name>
</gene>
<keyword evidence="2" id="KW-0479">Metal-binding</keyword>
<evidence type="ECO:0000313" key="8">
    <source>
        <dbReference type="Proteomes" id="UP000789759"/>
    </source>
</evidence>
<dbReference type="SUPFAM" id="SSF53098">
    <property type="entry name" value="Ribonuclease H-like"/>
    <property type="match status" value="1"/>
</dbReference>
<feature type="non-terminal residue" evidence="7">
    <location>
        <position position="567"/>
    </location>
</feature>
<dbReference type="GO" id="GO:0008270">
    <property type="term" value="F:zinc ion binding"/>
    <property type="evidence" value="ECO:0007669"/>
    <property type="project" value="UniProtKB-KW"/>
</dbReference>
<dbReference type="InterPro" id="IPR052035">
    <property type="entry name" value="ZnF_BED_domain_contain"/>
</dbReference>
<protein>
    <submittedName>
        <fullName evidence="7">14341_t:CDS:1</fullName>
    </submittedName>
</protein>
<dbReference type="Proteomes" id="UP000789759">
    <property type="component" value="Unassembled WGS sequence"/>
</dbReference>
<dbReference type="InterPro" id="IPR008906">
    <property type="entry name" value="HATC_C_dom"/>
</dbReference>
<keyword evidence="8" id="KW-1185">Reference proteome</keyword>
<organism evidence="7 8">
    <name type="scientific">Cetraspora pellucida</name>
    <dbReference type="NCBI Taxonomy" id="1433469"/>
    <lineage>
        <taxon>Eukaryota</taxon>
        <taxon>Fungi</taxon>
        <taxon>Fungi incertae sedis</taxon>
        <taxon>Mucoromycota</taxon>
        <taxon>Glomeromycotina</taxon>
        <taxon>Glomeromycetes</taxon>
        <taxon>Diversisporales</taxon>
        <taxon>Gigasporaceae</taxon>
        <taxon>Cetraspora</taxon>
    </lineage>
</organism>
<dbReference type="GO" id="GO:0005634">
    <property type="term" value="C:nucleus"/>
    <property type="evidence" value="ECO:0007669"/>
    <property type="project" value="UniProtKB-SubCell"/>
</dbReference>
<dbReference type="AlphaFoldDB" id="A0A9N9NXT6"/>
<evidence type="ECO:0000259" key="6">
    <source>
        <dbReference type="Pfam" id="PF05699"/>
    </source>
</evidence>
<evidence type="ECO:0000256" key="4">
    <source>
        <dbReference type="ARBA" id="ARBA00022833"/>
    </source>
</evidence>
<dbReference type="PANTHER" id="PTHR46481:SF10">
    <property type="entry name" value="ZINC FINGER BED DOMAIN-CONTAINING PROTEIN 39"/>
    <property type="match status" value="1"/>
</dbReference>
<evidence type="ECO:0000313" key="7">
    <source>
        <dbReference type="EMBL" id="CAG8773845.1"/>
    </source>
</evidence>
<feature type="non-terminal residue" evidence="7">
    <location>
        <position position="1"/>
    </location>
</feature>
<evidence type="ECO:0000256" key="3">
    <source>
        <dbReference type="ARBA" id="ARBA00022771"/>
    </source>
</evidence>
<dbReference type="EMBL" id="CAJVQA010022446">
    <property type="protein sequence ID" value="CAG8773845.1"/>
    <property type="molecule type" value="Genomic_DNA"/>
</dbReference>
<evidence type="ECO:0000256" key="2">
    <source>
        <dbReference type="ARBA" id="ARBA00022723"/>
    </source>
</evidence>
<keyword evidence="4" id="KW-0862">Zinc</keyword>
<dbReference type="OrthoDB" id="2446285at2759"/>
<dbReference type="PANTHER" id="PTHR46481">
    <property type="entry name" value="ZINC FINGER BED DOMAIN-CONTAINING PROTEIN 4"/>
    <property type="match status" value="1"/>
</dbReference>
<dbReference type="SUPFAM" id="SSF140996">
    <property type="entry name" value="Hermes dimerisation domain"/>
    <property type="match status" value="1"/>
</dbReference>
<reference evidence="7" key="1">
    <citation type="submission" date="2021-06" db="EMBL/GenBank/DDBJ databases">
        <authorList>
            <person name="Kallberg Y."/>
            <person name="Tangrot J."/>
            <person name="Rosling A."/>
        </authorList>
    </citation>
    <scope>NUCLEOTIDE SEQUENCE</scope>
    <source>
        <strain evidence="7">FL966</strain>
    </source>
</reference>
<accession>A0A9N9NXT6</accession>
<evidence type="ECO:0000256" key="1">
    <source>
        <dbReference type="ARBA" id="ARBA00004123"/>
    </source>
</evidence>
<evidence type="ECO:0000256" key="5">
    <source>
        <dbReference type="ARBA" id="ARBA00023242"/>
    </source>
</evidence>
<sequence length="567" mass="65435">SFNENTETISENKEYISDINDNSLQDSNSIPDGYRPLSKASASKLDSEVWNYFHPLEHIETGNRVEWCPLEIVRNHQKQICNIICNTGGSTENMWDHLSSIHGITKENSLKLKDQLKIDTIFKTTTSNLKRKQNQTRSLVEWIIDSAQPLYILESQKFKAFIATLDPYYELPTCKAVKSMIHNAYNFSSNVLKQKLKDTATSCSLTCDLWTSRNRESYLGITCHWIDQDFKLNEVLLAIILCPYSHTAENIYNTLFETMDYWDILHKDTETRWNSSYLAWRHLLHLQNAINMVKATIAQSNDPQIRKESKHLHQIMLTDSEWDILKELVILLCPFAEASTYLGASKTSMIGFINSTLAHIKQDLYDEGCQFYNTPNLVNLENLETIFNNEIEYEDVEEREISKHHKININVPQTCNNLGRKVQAALYKALEAYWNSPADDYLLPTLLDLCHKKLEFADSLDHKFVIDILKNMYNKYTQDSQQTPLTNLTDIVEPYNLNNELSTKSLKKKFCSLSQNNEIDLESDACTWWAAHKNNFPVLASFAHEYLAMQATSTPSERLFSNAGIIM</sequence>
<dbReference type="InterPro" id="IPR012337">
    <property type="entry name" value="RNaseH-like_sf"/>
</dbReference>
<feature type="domain" description="HAT C-terminal dimerisation" evidence="6">
    <location>
        <begin position="521"/>
        <end position="564"/>
    </location>
</feature>